<dbReference type="Gene3D" id="1.20.1070.10">
    <property type="entry name" value="Rhodopsin 7-helix transmembrane proteins"/>
    <property type="match status" value="1"/>
</dbReference>
<protein>
    <submittedName>
        <fullName evidence="10">Olfactory receptor 15</fullName>
    </submittedName>
</protein>
<dbReference type="Pfam" id="PF13853">
    <property type="entry name" value="7tm_4"/>
    <property type="match status" value="1"/>
</dbReference>
<evidence type="ECO:0000256" key="4">
    <source>
        <dbReference type="ARBA" id="ARBA00022692"/>
    </source>
</evidence>
<dbReference type="PANTHER" id="PTHR26453">
    <property type="entry name" value="OLFACTORY RECEPTOR"/>
    <property type="match status" value="1"/>
</dbReference>
<keyword evidence="2" id="KW-1003">Cell membrane</keyword>
<gene>
    <name evidence="10" type="ORF">GW7_08645</name>
</gene>
<keyword evidence="3" id="KW-0716">Sensory transduction</keyword>
<feature type="domain" description="G-protein coupled receptors family 1 profile" evidence="9">
    <location>
        <begin position="83"/>
        <end position="223"/>
    </location>
</feature>
<evidence type="ECO:0000256" key="1">
    <source>
        <dbReference type="ARBA" id="ARBA00004651"/>
    </source>
</evidence>
<dbReference type="PROSITE" id="PS50262">
    <property type="entry name" value="G_PROTEIN_RECEP_F1_2"/>
    <property type="match status" value="1"/>
</dbReference>
<dbReference type="GO" id="GO:0005886">
    <property type="term" value="C:plasma membrane"/>
    <property type="evidence" value="ECO:0007669"/>
    <property type="project" value="UniProtKB-SubCell"/>
</dbReference>
<keyword evidence="5" id="KW-1133">Transmembrane helix</keyword>
<evidence type="ECO:0000256" key="3">
    <source>
        <dbReference type="ARBA" id="ARBA00022606"/>
    </source>
</evidence>
<evidence type="ECO:0000256" key="5">
    <source>
        <dbReference type="ARBA" id="ARBA00022989"/>
    </source>
</evidence>
<accession>G5B079</accession>
<dbReference type="AlphaFoldDB" id="G5B079"/>
<dbReference type="PRINTS" id="PR00245">
    <property type="entry name" value="OLFACTORYR"/>
</dbReference>
<keyword evidence="4" id="KW-0812">Transmembrane</keyword>
<keyword evidence="7 10" id="KW-0675">Receptor</keyword>
<evidence type="ECO:0000256" key="2">
    <source>
        <dbReference type="ARBA" id="ARBA00022475"/>
    </source>
</evidence>
<dbReference type="KEGG" id="hgl:101698924"/>
<evidence type="ECO:0000256" key="7">
    <source>
        <dbReference type="ARBA" id="ARBA00023170"/>
    </source>
</evidence>
<reference evidence="10 11" key="1">
    <citation type="journal article" date="2011" name="Nature">
        <title>Genome sequencing reveals insights into physiology and longevity of the naked mole rat.</title>
        <authorList>
            <person name="Kim E.B."/>
            <person name="Fang X."/>
            <person name="Fushan A.A."/>
            <person name="Huang Z."/>
            <person name="Lobanov A.V."/>
            <person name="Han L."/>
            <person name="Marino S.M."/>
            <person name="Sun X."/>
            <person name="Turanov A.A."/>
            <person name="Yang P."/>
            <person name="Yim S.H."/>
            <person name="Zhao X."/>
            <person name="Kasaikina M.V."/>
            <person name="Stoletzki N."/>
            <person name="Peng C."/>
            <person name="Polak P."/>
            <person name="Xiong Z."/>
            <person name="Kiezun A."/>
            <person name="Zhu Y."/>
            <person name="Chen Y."/>
            <person name="Kryukov G.V."/>
            <person name="Zhang Q."/>
            <person name="Peshkin L."/>
            <person name="Yang L."/>
            <person name="Bronson R.T."/>
            <person name="Buffenstein R."/>
            <person name="Wang B."/>
            <person name="Han C."/>
            <person name="Li Q."/>
            <person name="Chen L."/>
            <person name="Zhao W."/>
            <person name="Sunyaev S.R."/>
            <person name="Park T.J."/>
            <person name="Zhang G."/>
            <person name="Wang J."/>
            <person name="Gladyshev V.N."/>
        </authorList>
    </citation>
    <scope>NUCLEOTIDE SEQUENCE [LARGE SCALE GENOMIC DNA]</scope>
</reference>
<evidence type="ECO:0000256" key="6">
    <source>
        <dbReference type="ARBA" id="ARBA00023136"/>
    </source>
</evidence>
<name>G5B079_HETGA</name>
<dbReference type="EMBL" id="JH167754">
    <property type="protein sequence ID" value="EHB02690.1"/>
    <property type="molecule type" value="Genomic_DNA"/>
</dbReference>
<organism evidence="10 11">
    <name type="scientific">Heterocephalus glaber</name>
    <name type="common">Naked mole rat</name>
    <dbReference type="NCBI Taxonomy" id="10181"/>
    <lineage>
        <taxon>Eukaryota</taxon>
        <taxon>Metazoa</taxon>
        <taxon>Chordata</taxon>
        <taxon>Craniata</taxon>
        <taxon>Vertebrata</taxon>
        <taxon>Euteleostomi</taxon>
        <taxon>Mammalia</taxon>
        <taxon>Eutheria</taxon>
        <taxon>Euarchontoglires</taxon>
        <taxon>Glires</taxon>
        <taxon>Rodentia</taxon>
        <taxon>Hystricomorpha</taxon>
        <taxon>Bathyergidae</taxon>
        <taxon>Heterocephalus</taxon>
    </lineage>
</organism>
<dbReference type="Proteomes" id="UP000006813">
    <property type="component" value="Unassembled WGS sequence"/>
</dbReference>
<evidence type="ECO:0000259" key="9">
    <source>
        <dbReference type="PROSITE" id="PS50262"/>
    </source>
</evidence>
<evidence type="ECO:0000313" key="11">
    <source>
        <dbReference type="Proteomes" id="UP000006813"/>
    </source>
</evidence>
<keyword evidence="8" id="KW-0807">Transducer</keyword>
<keyword evidence="6" id="KW-0472">Membrane</keyword>
<dbReference type="InterPro" id="IPR017452">
    <property type="entry name" value="GPCR_Rhodpsn_7TM"/>
</dbReference>
<sequence length="258" mass="28769">MAGEAPLCSGPGLLPPHPGREQLHHFHLPGGPQTPDTHVQLLDNFSLLDLGLTFTIMLQLLANLWAPDKIYIFSWTGCFECVLLAMMAIDRYMAICQPLQYTLIMHPWVYVQMAAASWSSDLGSSLLHVTLSIQIPLCWHHTLDHFFCEVPVLIKLACGDITVNELTLVIGAIPFSKMAPLMVVIPFIFIDKAVLKIPLAEGRNKTLRTCSSHLHLVTIYFGPAIEMYLQLPANHTQAKFISFFYGILFLCSTHSSTP</sequence>
<dbReference type="STRING" id="10181.G5B079"/>
<comment type="subcellular location">
    <subcellularLocation>
        <location evidence="1">Cell membrane</location>
        <topology evidence="1">Multi-pass membrane protein</topology>
    </subcellularLocation>
</comment>
<dbReference type="InterPro" id="IPR000725">
    <property type="entry name" value="Olfact_rcpt"/>
</dbReference>
<dbReference type="InParanoid" id="G5B079"/>
<proteinExistence type="predicted"/>
<dbReference type="GO" id="GO:0004984">
    <property type="term" value="F:olfactory receptor activity"/>
    <property type="evidence" value="ECO:0007669"/>
    <property type="project" value="InterPro"/>
</dbReference>
<dbReference type="GO" id="GO:0007186">
    <property type="term" value="P:G protein-coupled receptor signaling pathway"/>
    <property type="evidence" value="ECO:0007669"/>
    <property type="project" value="InterPro"/>
</dbReference>
<evidence type="ECO:0000256" key="8">
    <source>
        <dbReference type="ARBA" id="ARBA00023224"/>
    </source>
</evidence>
<dbReference type="SUPFAM" id="SSF81321">
    <property type="entry name" value="Family A G protein-coupled receptor-like"/>
    <property type="match status" value="1"/>
</dbReference>
<evidence type="ECO:0000313" key="10">
    <source>
        <dbReference type="EMBL" id="EHB02690.1"/>
    </source>
</evidence>